<sequence>MSSSTNFGNMERMMTEKRPTEAELLDSLDAHKAHADELAQPLPQELTPLERLKGSVKRYDRPTDPVWDEFFDSEEGVSEDFMDDRAQPPKDQE</sequence>
<feature type="compositionally biased region" description="Basic and acidic residues" evidence="1">
    <location>
        <begin position="83"/>
        <end position="93"/>
    </location>
</feature>
<dbReference type="EMBL" id="JBHTBD010000007">
    <property type="protein sequence ID" value="MFC7296155.1"/>
    <property type="molecule type" value="Genomic_DNA"/>
</dbReference>
<evidence type="ECO:0008006" key="4">
    <source>
        <dbReference type="Google" id="ProtNLM"/>
    </source>
</evidence>
<name>A0ABW2IY30_9GAMM</name>
<feature type="compositionally biased region" description="Acidic residues" evidence="1">
    <location>
        <begin position="66"/>
        <end position="82"/>
    </location>
</feature>
<feature type="region of interest" description="Disordered" evidence="1">
    <location>
        <begin position="63"/>
        <end position="93"/>
    </location>
</feature>
<dbReference type="Proteomes" id="UP001596506">
    <property type="component" value="Unassembled WGS sequence"/>
</dbReference>
<evidence type="ECO:0000313" key="3">
    <source>
        <dbReference type="Proteomes" id="UP001596506"/>
    </source>
</evidence>
<comment type="caution">
    <text evidence="2">The sequence shown here is derived from an EMBL/GenBank/DDBJ whole genome shotgun (WGS) entry which is preliminary data.</text>
</comment>
<accession>A0ABW2IY30</accession>
<protein>
    <recommendedName>
        <fullName evidence="4">Antitoxin VapB</fullName>
    </recommendedName>
</protein>
<evidence type="ECO:0000256" key="1">
    <source>
        <dbReference type="SAM" id="MobiDB-lite"/>
    </source>
</evidence>
<reference evidence="3" key="1">
    <citation type="journal article" date="2019" name="Int. J. Syst. Evol. Microbiol.">
        <title>The Global Catalogue of Microorganisms (GCM) 10K type strain sequencing project: providing services to taxonomists for standard genome sequencing and annotation.</title>
        <authorList>
            <consortium name="The Broad Institute Genomics Platform"/>
            <consortium name="The Broad Institute Genome Sequencing Center for Infectious Disease"/>
            <person name="Wu L."/>
            <person name="Ma J."/>
        </authorList>
    </citation>
    <scope>NUCLEOTIDE SEQUENCE [LARGE SCALE GENOMIC DNA]</scope>
    <source>
        <strain evidence="3">CCUG 60559</strain>
    </source>
</reference>
<dbReference type="RefSeq" id="WP_227521101.1">
    <property type="nucleotide sequence ID" value="NZ_JBHTBD010000007.1"/>
</dbReference>
<organism evidence="2 3">
    <name type="scientific">Marinobacter aromaticivorans</name>
    <dbReference type="NCBI Taxonomy" id="1494078"/>
    <lineage>
        <taxon>Bacteria</taxon>
        <taxon>Pseudomonadati</taxon>
        <taxon>Pseudomonadota</taxon>
        <taxon>Gammaproteobacteria</taxon>
        <taxon>Pseudomonadales</taxon>
        <taxon>Marinobacteraceae</taxon>
        <taxon>Marinobacter</taxon>
    </lineage>
</organism>
<proteinExistence type="predicted"/>
<evidence type="ECO:0000313" key="2">
    <source>
        <dbReference type="EMBL" id="MFC7296155.1"/>
    </source>
</evidence>
<gene>
    <name evidence="2" type="ORF">ACFQQA_15655</name>
</gene>
<keyword evidence="3" id="KW-1185">Reference proteome</keyword>